<keyword evidence="2 5" id="KW-0285">Flavoprotein</keyword>
<dbReference type="SUPFAM" id="SSF55469">
    <property type="entry name" value="FMN-dependent nitroreductase-like"/>
    <property type="match status" value="1"/>
</dbReference>
<dbReference type="NCBIfam" id="NF008033">
    <property type="entry name" value="PRK10765.1"/>
    <property type="match status" value="1"/>
</dbReference>
<keyword evidence="8" id="KW-1185">Reference proteome</keyword>
<accession>A0A511ZL16</accession>
<dbReference type="EMBL" id="BJYM01000011">
    <property type="protein sequence ID" value="GEN88116.1"/>
    <property type="molecule type" value="Genomic_DNA"/>
</dbReference>
<dbReference type="InterPro" id="IPR000415">
    <property type="entry name" value="Nitroreductase-like"/>
</dbReference>
<dbReference type="Proteomes" id="UP000321558">
    <property type="component" value="Unassembled WGS sequence"/>
</dbReference>
<dbReference type="PIRSF" id="PIRSF005426">
    <property type="entry name" value="Frp"/>
    <property type="match status" value="1"/>
</dbReference>
<dbReference type="Gene3D" id="3.40.109.10">
    <property type="entry name" value="NADH Oxidase"/>
    <property type="match status" value="1"/>
</dbReference>
<evidence type="ECO:0000256" key="3">
    <source>
        <dbReference type="ARBA" id="ARBA00022643"/>
    </source>
</evidence>
<comment type="similarity">
    <text evidence="1 5">Belongs to the flavin oxidoreductase frp family.</text>
</comment>
<name>A0A511ZL16_9BACI</name>
<evidence type="ECO:0000256" key="2">
    <source>
        <dbReference type="ARBA" id="ARBA00022630"/>
    </source>
</evidence>
<dbReference type="PANTHER" id="PTHR43425">
    <property type="entry name" value="OXYGEN-INSENSITIVE NADPH NITROREDUCTASE"/>
    <property type="match status" value="1"/>
</dbReference>
<evidence type="ECO:0000256" key="1">
    <source>
        <dbReference type="ARBA" id="ARBA00008366"/>
    </source>
</evidence>
<feature type="domain" description="Nitroreductase" evidence="6">
    <location>
        <begin position="8"/>
        <end position="165"/>
    </location>
</feature>
<dbReference type="InterPro" id="IPR016446">
    <property type="entry name" value="Flavin_OxRdtase_Frp"/>
</dbReference>
<dbReference type="RefSeq" id="WP_147211053.1">
    <property type="nucleotide sequence ID" value="NZ_BJYM01000011.1"/>
</dbReference>
<evidence type="ECO:0000313" key="8">
    <source>
        <dbReference type="Proteomes" id="UP000321558"/>
    </source>
</evidence>
<dbReference type="GO" id="GO:0016491">
    <property type="term" value="F:oxidoreductase activity"/>
    <property type="evidence" value="ECO:0007669"/>
    <property type="project" value="UniProtKB-UniRule"/>
</dbReference>
<keyword evidence="5" id="KW-0521">NADP</keyword>
<gene>
    <name evidence="7" type="primary">nfrA1</name>
    <name evidence="7" type="ORF">OSO01_28550</name>
</gene>
<reference evidence="7 8" key="1">
    <citation type="submission" date="2019-07" db="EMBL/GenBank/DDBJ databases">
        <title>Whole genome shotgun sequence of Oceanobacillus sojae NBRC 105379.</title>
        <authorList>
            <person name="Hosoyama A."/>
            <person name="Uohara A."/>
            <person name="Ohji S."/>
            <person name="Ichikawa N."/>
        </authorList>
    </citation>
    <scope>NUCLEOTIDE SEQUENCE [LARGE SCALE GENOMIC DNA]</scope>
    <source>
        <strain evidence="7 8">NBRC 105379</strain>
    </source>
</reference>
<dbReference type="OrthoDB" id="9775805at2"/>
<keyword evidence="3 5" id="KW-0288">FMN</keyword>
<dbReference type="STRING" id="582851.GCA_900162665_00224"/>
<dbReference type="InterPro" id="IPR029479">
    <property type="entry name" value="Nitroreductase"/>
</dbReference>
<organism evidence="7 8">
    <name type="scientific">Oceanobacillus sojae</name>
    <dbReference type="NCBI Taxonomy" id="582851"/>
    <lineage>
        <taxon>Bacteria</taxon>
        <taxon>Bacillati</taxon>
        <taxon>Bacillota</taxon>
        <taxon>Bacilli</taxon>
        <taxon>Bacillales</taxon>
        <taxon>Bacillaceae</taxon>
        <taxon>Oceanobacillus</taxon>
    </lineage>
</organism>
<keyword evidence="4 5" id="KW-0560">Oxidoreductase</keyword>
<comment type="caution">
    <text evidence="7">The sequence shown here is derived from an EMBL/GenBank/DDBJ whole genome shotgun (WGS) entry which is preliminary data.</text>
</comment>
<dbReference type="CDD" id="cd02146">
    <property type="entry name" value="NfsA-like"/>
    <property type="match status" value="1"/>
</dbReference>
<dbReference type="PANTHER" id="PTHR43425:SF3">
    <property type="entry name" value="NADPH-DEPENDENT OXIDOREDUCTASE"/>
    <property type="match status" value="1"/>
</dbReference>
<sequence length="248" mass="28036">MNQIIETIMNHRSIRKFADKPLNNVQIKTIVESAQRASTSSNVMAYSIIGVSDLAIKEKLYAVSGHAHAKNNGHLLIFCADLHRINQLEGIEHTGTFQNNIESTEQFIVGTIDAALAAQNAAIAAESLGLGICYLGSLRNDIQAFNDILQLPAHVVPLFGMAIGYPKEIPDIKPRLPLAAIYHENQYIPFEKQKHFIQEYDLTMKDYYETRNSNNKQETWTEQIRQKYEKPTRMDVGPFVNAKDLNKH</sequence>
<evidence type="ECO:0000259" key="6">
    <source>
        <dbReference type="Pfam" id="PF00881"/>
    </source>
</evidence>
<evidence type="ECO:0000313" key="7">
    <source>
        <dbReference type="EMBL" id="GEN88116.1"/>
    </source>
</evidence>
<protein>
    <submittedName>
        <fullName evidence="7">FMN reductase (NADPH)</fullName>
    </submittedName>
</protein>
<dbReference type="AlphaFoldDB" id="A0A511ZL16"/>
<evidence type="ECO:0000256" key="4">
    <source>
        <dbReference type="ARBA" id="ARBA00023002"/>
    </source>
</evidence>
<dbReference type="Pfam" id="PF00881">
    <property type="entry name" value="Nitroreductase"/>
    <property type="match status" value="1"/>
</dbReference>
<evidence type="ECO:0000256" key="5">
    <source>
        <dbReference type="PIRNR" id="PIRNR005426"/>
    </source>
</evidence>
<proteinExistence type="inferred from homology"/>